<dbReference type="Pfam" id="PF24016">
    <property type="entry name" value="DUF7330"/>
    <property type="match status" value="1"/>
</dbReference>
<evidence type="ECO:0000313" key="3">
    <source>
        <dbReference type="Proteomes" id="UP000297245"/>
    </source>
</evidence>
<organism evidence="2 3">
    <name type="scientific">Dendrothele bispora (strain CBS 962.96)</name>
    <dbReference type="NCBI Taxonomy" id="1314807"/>
    <lineage>
        <taxon>Eukaryota</taxon>
        <taxon>Fungi</taxon>
        <taxon>Dikarya</taxon>
        <taxon>Basidiomycota</taxon>
        <taxon>Agaricomycotina</taxon>
        <taxon>Agaricomycetes</taxon>
        <taxon>Agaricomycetidae</taxon>
        <taxon>Agaricales</taxon>
        <taxon>Agaricales incertae sedis</taxon>
        <taxon>Dendrothele</taxon>
    </lineage>
</organism>
<reference evidence="2 3" key="1">
    <citation type="journal article" date="2019" name="Nat. Ecol. Evol.">
        <title>Megaphylogeny resolves global patterns of mushroom evolution.</title>
        <authorList>
            <person name="Varga T."/>
            <person name="Krizsan K."/>
            <person name="Foldi C."/>
            <person name="Dima B."/>
            <person name="Sanchez-Garcia M."/>
            <person name="Sanchez-Ramirez S."/>
            <person name="Szollosi G.J."/>
            <person name="Szarkandi J.G."/>
            <person name="Papp V."/>
            <person name="Albert L."/>
            <person name="Andreopoulos W."/>
            <person name="Angelini C."/>
            <person name="Antonin V."/>
            <person name="Barry K.W."/>
            <person name="Bougher N.L."/>
            <person name="Buchanan P."/>
            <person name="Buyck B."/>
            <person name="Bense V."/>
            <person name="Catcheside P."/>
            <person name="Chovatia M."/>
            <person name="Cooper J."/>
            <person name="Damon W."/>
            <person name="Desjardin D."/>
            <person name="Finy P."/>
            <person name="Geml J."/>
            <person name="Haridas S."/>
            <person name="Hughes K."/>
            <person name="Justo A."/>
            <person name="Karasinski D."/>
            <person name="Kautmanova I."/>
            <person name="Kiss B."/>
            <person name="Kocsube S."/>
            <person name="Kotiranta H."/>
            <person name="LaButti K.M."/>
            <person name="Lechner B.E."/>
            <person name="Liimatainen K."/>
            <person name="Lipzen A."/>
            <person name="Lukacs Z."/>
            <person name="Mihaltcheva S."/>
            <person name="Morgado L.N."/>
            <person name="Niskanen T."/>
            <person name="Noordeloos M.E."/>
            <person name="Ohm R.A."/>
            <person name="Ortiz-Santana B."/>
            <person name="Ovrebo C."/>
            <person name="Racz N."/>
            <person name="Riley R."/>
            <person name="Savchenko A."/>
            <person name="Shiryaev A."/>
            <person name="Soop K."/>
            <person name="Spirin V."/>
            <person name="Szebenyi C."/>
            <person name="Tomsovsky M."/>
            <person name="Tulloss R.E."/>
            <person name="Uehling J."/>
            <person name="Grigoriev I.V."/>
            <person name="Vagvolgyi C."/>
            <person name="Papp T."/>
            <person name="Martin F.M."/>
            <person name="Miettinen O."/>
            <person name="Hibbett D.S."/>
            <person name="Nagy L.G."/>
        </authorList>
    </citation>
    <scope>NUCLEOTIDE SEQUENCE [LARGE SCALE GENOMIC DNA]</scope>
    <source>
        <strain evidence="2 3">CBS 962.96</strain>
    </source>
</reference>
<dbReference type="Proteomes" id="UP000297245">
    <property type="component" value="Unassembled WGS sequence"/>
</dbReference>
<evidence type="ECO:0000259" key="1">
    <source>
        <dbReference type="Pfam" id="PF24016"/>
    </source>
</evidence>
<proteinExistence type="predicted"/>
<dbReference type="AlphaFoldDB" id="A0A4S8KJ88"/>
<dbReference type="InterPro" id="IPR055754">
    <property type="entry name" value="DUF7330"/>
</dbReference>
<gene>
    <name evidence="2" type="ORF">K435DRAFT_974797</name>
</gene>
<feature type="domain" description="DUF7330" evidence="1">
    <location>
        <begin position="113"/>
        <end position="279"/>
    </location>
</feature>
<dbReference type="OrthoDB" id="2340858at2759"/>
<name>A0A4S8KJ88_DENBC</name>
<sequence>MIQRTLDAYIVDPNDKSVFMIQTTLAKRHDAEPGGSKDLRNKYKGYTFHYIVVAGEQEIEIPMPKAIDMMWESRWCIHADEKMLFPETMTARDIQCLPRYQAPPDQSFKTPTNSVYISNDNDSIKNTFVIDPEILVPDNLRNPHILNLEKDRGHPQNVMLTTRGEVDVKIHISQDATSPEAMWFDIKSDLDNSIKVHAPPFEVAGPSYKLSASSHRGNLFIFVPRDRTALVAVSVHTWQGCPVIVSKKLSENLNIISEEVGECGVNRLPQENKYVIGSWDDDRKDEIQVLDARRVYLQYNDEDFEKPVFGFWQRFAEGLGLVRYA</sequence>
<evidence type="ECO:0000313" key="2">
    <source>
        <dbReference type="EMBL" id="THU75507.1"/>
    </source>
</evidence>
<accession>A0A4S8KJ88</accession>
<protein>
    <recommendedName>
        <fullName evidence="1">DUF7330 domain-containing protein</fullName>
    </recommendedName>
</protein>
<keyword evidence="3" id="KW-1185">Reference proteome</keyword>
<dbReference type="EMBL" id="ML181999">
    <property type="protein sequence ID" value="THU75507.1"/>
    <property type="molecule type" value="Genomic_DNA"/>
</dbReference>